<name>A0ABQ3W0R4_9LACO</name>
<dbReference type="InterPro" id="IPR039564">
    <property type="entry name" value="Peptidase_C39-like"/>
</dbReference>
<dbReference type="Proteomes" id="UP000604765">
    <property type="component" value="Unassembled WGS sequence"/>
</dbReference>
<dbReference type="PROSITE" id="PS51780">
    <property type="entry name" value="GW"/>
    <property type="match status" value="1"/>
</dbReference>
<gene>
    <name evidence="3" type="ORF">YK48G_21920</name>
</gene>
<proteinExistence type="predicted"/>
<keyword evidence="4" id="KW-1185">Reference proteome</keyword>
<dbReference type="Pfam" id="PF13457">
    <property type="entry name" value="GW"/>
    <property type="match status" value="1"/>
</dbReference>
<dbReference type="PANTHER" id="PTHR37806">
    <property type="entry name" value="LMO0724 PROTEIN"/>
    <property type="match status" value="1"/>
</dbReference>
<keyword evidence="1" id="KW-0732">Signal</keyword>
<reference evidence="3 4" key="1">
    <citation type="journal article" date="2021" name="Int. J. Syst. Evol. Microbiol.">
        <title>Lentilactobacillus fungorum sp. nov., isolated from spent mushroom substrates.</title>
        <authorList>
            <person name="Tohno M."/>
            <person name="Tanizawa Y."/>
            <person name="Kojima Y."/>
            <person name="Sakamoto M."/>
            <person name="Ohkuma M."/>
            <person name="Kobayashi H."/>
        </authorList>
    </citation>
    <scope>NUCLEOTIDE SEQUENCE [LARGE SCALE GENOMIC DNA]</scope>
    <source>
        <strain evidence="3 4">YK48G</strain>
    </source>
</reference>
<evidence type="ECO:0000259" key="2">
    <source>
        <dbReference type="PROSITE" id="PS51780"/>
    </source>
</evidence>
<feature type="domain" description="GW" evidence="2">
    <location>
        <begin position="39"/>
        <end position="122"/>
    </location>
</feature>
<sequence length="280" mass="31527">MQFLKSLQLLILMETLIIGLSVGIGVSANSNQVYTKADSQKNISYYTKIKPSSNYPIYQSGPEKTSSDTTKAVANSHQYNQYNGRKIHVTKQAVVQKTTWIKFSYQHFTGWVNQKATDVNYRWLNVPLIAQRPELPTGCEIVATTMMLNFAGAKVTKMQLAKQTPRSRNPNKGFVGSPYSPTGWYIYPKGLLKVVKKYAGSAQNLTGASPAKIKAKINVGHPVVVWVYNVDGFVNHALTVSGYSKTRFYYNDPWTDKKTSMTITQMQQHRSRDGYRALSY</sequence>
<dbReference type="InterPro" id="IPR038200">
    <property type="entry name" value="GW_dom_sf"/>
</dbReference>
<evidence type="ECO:0000256" key="1">
    <source>
        <dbReference type="ARBA" id="ARBA00022729"/>
    </source>
</evidence>
<dbReference type="RefSeq" id="WP_203630752.1">
    <property type="nucleotide sequence ID" value="NZ_BNJR01000017.1"/>
</dbReference>
<comment type="caution">
    <text evidence="3">The sequence shown here is derived from an EMBL/GenBank/DDBJ whole genome shotgun (WGS) entry which is preliminary data.</text>
</comment>
<evidence type="ECO:0000313" key="4">
    <source>
        <dbReference type="Proteomes" id="UP000604765"/>
    </source>
</evidence>
<dbReference type="EMBL" id="BNJR01000017">
    <property type="protein sequence ID" value="GHP14767.1"/>
    <property type="molecule type" value="Genomic_DNA"/>
</dbReference>
<dbReference type="SUPFAM" id="SSF82057">
    <property type="entry name" value="Prokaryotic SH3-related domain"/>
    <property type="match status" value="1"/>
</dbReference>
<protein>
    <recommendedName>
        <fullName evidence="2">GW domain-containing protein</fullName>
    </recommendedName>
</protein>
<organism evidence="3 4">
    <name type="scientific">Lentilactobacillus fungorum</name>
    <dbReference type="NCBI Taxonomy" id="2201250"/>
    <lineage>
        <taxon>Bacteria</taxon>
        <taxon>Bacillati</taxon>
        <taxon>Bacillota</taxon>
        <taxon>Bacilli</taxon>
        <taxon>Lactobacillales</taxon>
        <taxon>Lactobacillaceae</taxon>
        <taxon>Lentilactobacillus</taxon>
    </lineage>
</organism>
<dbReference type="Pfam" id="PF13529">
    <property type="entry name" value="Peptidase_C39_2"/>
    <property type="match status" value="1"/>
</dbReference>
<dbReference type="InterPro" id="IPR025987">
    <property type="entry name" value="GW_dom"/>
</dbReference>
<accession>A0ABQ3W0R4</accession>
<dbReference type="PANTHER" id="PTHR37806:SF1">
    <property type="entry name" value="PEPTIDASE C39-LIKE DOMAIN-CONTAINING PROTEIN"/>
    <property type="match status" value="1"/>
</dbReference>
<evidence type="ECO:0000313" key="3">
    <source>
        <dbReference type="EMBL" id="GHP14767.1"/>
    </source>
</evidence>
<dbReference type="Gene3D" id="3.90.70.10">
    <property type="entry name" value="Cysteine proteinases"/>
    <property type="match status" value="1"/>
</dbReference>
<dbReference type="Gene3D" id="2.30.30.170">
    <property type="match status" value="1"/>
</dbReference>